<reference evidence="2" key="1">
    <citation type="submission" date="2021-01" db="EMBL/GenBank/DDBJ databases">
        <authorList>
            <person name="Corre E."/>
            <person name="Pelletier E."/>
            <person name="Niang G."/>
            <person name="Scheremetjew M."/>
            <person name="Finn R."/>
            <person name="Kale V."/>
            <person name="Holt S."/>
            <person name="Cochrane G."/>
            <person name="Meng A."/>
            <person name="Brown T."/>
            <person name="Cohen L."/>
        </authorList>
    </citation>
    <scope>NUCLEOTIDE SEQUENCE</scope>
    <source>
        <strain evidence="2">CCMP645</strain>
    </source>
</reference>
<organism evidence="2">
    <name type="scientific">Chrysotila carterae</name>
    <name type="common">Marine alga</name>
    <name type="synonym">Syracosphaera carterae</name>
    <dbReference type="NCBI Taxonomy" id="13221"/>
    <lineage>
        <taxon>Eukaryota</taxon>
        <taxon>Haptista</taxon>
        <taxon>Haptophyta</taxon>
        <taxon>Prymnesiophyceae</taxon>
        <taxon>Isochrysidales</taxon>
        <taxon>Isochrysidaceae</taxon>
        <taxon>Chrysotila</taxon>
    </lineage>
</organism>
<dbReference type="PANTHER" id="PTHR22640">
    <property type="entry name" value="STRUCTURAL MAINTENANCE OF CHROMOSOMES FLEXIBLE HINGE DOMAIN-CONTAINING PROTEIN 1"/>
    <property type="match status" value="1"/>
</dbReference>
<name>A0A7S4BRD2_CHRCT</name>
<proteinExistence type="predicted"/>
<gene>
    <name evidence="2" type="ORF">PCAR00345_LOCUS27034</name>
</gene>
<feature type="compositionally biased region" description="Basic and acidic residues" evidence="1">
    <location>
        <begin position="598"/>
        <end position="617"/>
    </location>
</feature>
<accession>A0A7S4BRD2</accession>
<evidence type="ECO:0000313" key="2">
    <source>
        <dbReference type="EMBL" id="CAE0774400.1"/>
    </source>
</evidence>
<feature type="region of interest" description="Disordered" evidence="1">
    <location>
        <begin position="1064"/>
        <end position="1097"/>
    </location>
</feature>
<dbReference type="EMBL" id="HBIZ01042311">
    <property type="protein sequence ID" value="CAE0774400.1"/>
    <property type="molecule type" value="Transcribed_RNA"/>
</dbReference>
<sequence>MFSFSNGTERVCAELRVYALPAAPAKWVFTHPSGAALSADAQRRRGRSGTHVGIDVENGQPLAEILSVRLVDNYANVVNPASVCEGDAAELHPVIRVEGGVQEAGVAPMLALEGKRHSEFELDVEFRSERQRMEYALTGRTRLGGGRALSLRGTCRTLSLRVEDRLERFGGASVQLNLLAGEPGMLRLSEDDAAKLSEELHTRKHFDALRFVVTDREGNRVDVDTLDTARGLVVKNPKFDAKVVVGGGARPKRSGDRDEWELRDVSFTATHTLGDGGAAATPAPPIEHTLFCEGAQATLKSEHYKLKCAPFKLRTQPSNLFVVGIGAVIEQEQRLEAGSKLFEFKVWAVMEDGSKTPAAEFGTALDVLLRTPKGREISLKRDKSLYGLDANIVKDKQLVEVGEYVVEARYTEARPQVEKLLRACRCETLVQRTLKAFEVRAGPPAKLVAAHRLAEAVQVNNTDRLQVLGELKLCLHDAYGNETGAAGAACLAGGAVALVLERVRGDECEADGGAFASGGNSTAPSVDEQRSAPCRVALSGSEGQLTLGPLLLKQGTGQGDCVMRLRFALESSTALAMPAPITVTFTDMHGRNAVQRQRQKELERQQQAQRDEARRRKEALQSACDELDAADAEEKQRHVEIFKACEALKFQLKQCIDSCAQFTGWAREQAQFTGRGLLVRQSNDMLASWLMQLLPWDTSRGLTARDQVAALTRAAELLRKTHDDCGLGCTQQTPQPAAQHLSRTATSLRAALPFFQCVVHSLNALAGQLNKYHFGPKLPPNPTRERVLRMFQHPDVLGEVARLVSVRFVGVELTHKLAAVLSDTLGARLLQTIVTRSVGTLMEFRKSAQRQGLLKQSYWAIASMQKRGSNQRLPMDPPPGKLLAFARDFVVPSKVLTDDEADTLLGQLFGDTVVVQDEETAFALMFAARGRRLGKIVALDGFRALAMGMVDDHGEQVGPQLAKLNAHFGVSARNIPAISAEQAQGAAASESPAPLAQLLDALCQRPAPAFFHREFDWQQRASCLEEKRIALRNKVALCRQQVAEVAQIEAASQANGPTQLIASGAEALTQQRASSRRRTCDGSSSSQGERSTRQRRS</sequence>
<dbReference type="GO" id="GO:0006302">
    <property type="term" value="P:double-strand break repair"/>
    <property type="evidence" value="ECO:0007669"/>
    <property type="project" value="InterPro"/>
</dbReference>
<dbReference type="PANTHER" id="PTHR22640:SF2">
    <property type="entry name" value="STRUCTURAL MAINTENANCE OF CHROMOSOMES FLEXIBLE HINGE DOMAIN-CONTAINING PROTEIN 1"/>
    <property type="match status" value="1"/>
</dbReference>
<evidence type="ECO:0000256" key="1">
    <source>
        <dbReference type="SAM" id="MobiDB-lite"/>
    </source>
</evidence>
<feature type="region of interest" description="Disordered" evidence="1">
    <location>
        <begin position="593"/>
        <end position="617"/>
    </location>
</feature>
<protein>
    <submittedName>
        <fullName evidence="2">Uncharacterized protein</fullName>
    </submittedName>
</protein>
<dbReference type="AlphaFoldDB" id="A0A7S4BRD2"/>
<dbReference type="InterPro" id="IPR038892">
    <property type="entry name" value="SMCHD1"/>
</dbReference>